<reference evidence="1" key="1">
    <citation type="submission" date="2020-11" db="EMBL/GenBank/DDBJ databases">
        <authorList>
            <consortium name="DOE Joint Genome Institute"/>
            <person name="Ahrendt S."/>
            <person name="Riley R."/>
            <person name="Andreopoulos W."/>
            <person name="Labutti K."/>
            <person name="Pangilinan J."/>
            <person name="Ruiz-Duenas F.J."/>
            <person name="Barrasa J.M."/>
            <person name="Sanchez-Garcia M."/>
            <person name="Camarero S."/>
            <person name="Miyauchi S."/>
            <person name="Serrano A."/>
            <person name="Linde D."/>
            <person name="Babiker R."/>
            <person name="Drula E."/>
            <person name="Ayuso-Fernandez I."/>
            <person name="Pacheco R."/>
            <person name="Padilla G."/>
            <person name="Ferreira P."/>
            <person name="Barriuso J."/>
            <person name="Kellner H."/>
            <person name="Castanera R."/>
            <person name="Alfaro M."/>
            <person name="Ramirez L."/>
            <person name="Pisabarro A.G."/>
            <person name="Kuo A."/>
            <person name="Tritt A."/>
            <person name="Lipzen A."/>
            <person name="He G."/>
            <person name="Yan M."/>
            <person name="Ng V."/>
            <person name="Cullen D."/>
            <person name="Martin F."/>
            <person name="Rosso M.-N."/>
            <person name="Henrissat B."/>
            <person name="Hibbett D."/>
            <person name="Martinez A.T."/>
            <person name="Grigoriev I.V."/>
        </authorList>
    </citation>
    <scope>NUCLEOTIDE SEQUENCE</scope>
    <source>
        <strain evidence="1">ATCC 90797</strain>
    </source>
</reference>
<evidence type="ECO:0000313" key="2">
    <source>
        <dbReference type="Proteomes" id="UP000807025"/>
    </source>
</evidence>
<gene>
    <name evidence="1" type="ORF">BDN71DRAFT_1513727</name>
</gene>
<proteinExistence type="predicted"/>
<sequence length="94" mass="10729">MKLDIALHIESDAPPLARKSKCHAPDDDDPIASDPEAVQVRQWRHRLQKTFLSARVTPKEEVRGSRFHSSRILILIFISLLRSVHRSAYTPFGT</sequence>
<comment type="caution">
    <text evidence="1">The sequence shown here is derived from an EMBL/GenBank/DDBJ whole genome shotgun (WGS) entry which is preliminary data.</text>
</comment>
<dbReference type="Proteomes" id="UP000807025">
    <property type="component" value="Unassembled WGS sequence"/>
</dbReference>
<name>A0A9P5ZH90_PLEER</name>
<protein>
    <submittedName>
        <fullName evidence="1">Uncharacterized protein</fullName>
    </submittedName>
</protein>
<evidence type="ECO:0000313" key="1">
    <source>
        <dbReference type="EMBL" id="KAF9487684.1"/>
    </source>
</evidence>
<dbReference type="EMBL" id="MU154757">
    <property type="protein sequence ID" value="KAF9487684.1"/>
    <property type="molecule type" value="Genomic_DNA"/>
</dbReference>
<keyword evidence="2" id="KW-1185">Reference proteome</keyword>
<dbReference type="AlphaFoldDB" id="A0A9P5ZH90"/>
<accession>A0A9P5ZH90</accession>
<organism evidence="1 2">
    <name type="scientific">Pleurotus eryngii</name>
    <name type="common">Boletus of the steppes</name>
    <dbReference type="NCBI Taxonomy" id="5323"/>
    <lineage>
        <taxon>Eukaryota</taxon>
        <taxon>Fungi</taxon>
        <taxon>Dikarya</taxon>
        <taxon>Basidiomycota</taxon>
        <taxon>Agaricomycotina</taxon>
        <taxon>Agaricomycetes</taxon>
        <taxon>Agaricomycetidae</taxon>
        <taxon>Agaricales</taxon>
        <taxon>Pleurotineae</taxon>
        <taxon>Pleurotaceae</taxon>
        <taxon>Pleurotus</taxon>
    </lineage>
</organism>